<keyword evidence="1" id="KW-0770">Synapse</keyword>
<feature type="region of interest" description="Disordered" evidence="4">
    <location>
        <begin position="734"/>
        <end position="776"/>
    </location>
</feature>
<dbReference type="PANTHER" id="PTHR12157">
    <property type="entry name" value="REGULATING SYNAPTIC MEMBRANE EXOCYTOSIS PROTEIN"/>
    <property type="match status" value="1"/>
</dbReference>
<dbReference type="InterPro" id="IPR039032">
    <property type="entry name" value="Rim-like"/>
</dbReference>
<evidence type="ECO:0000313" key="8">
    <source>
        <dbReference type="Proteomes" id="UP000728185"/>
    </source>
</evidence>
<dbReference type="Pfam" id="PF00595">
    <property type="entry name" value="PDZ"/>
    <property type="match status" value="1"/>
</dbReference>
<feature type="compositionally biased region" description="Basic and acidic residues" evidence="4">
    <location>
        <begin position="918"/>
        <end position="937"/>
    </location>
</feature>
<dbReference type="InterPro" id="IPR011011">
    <property type="entry name" value="Znf_FYVE_PHD"/>
</dbReference>
<feature type="compositionally biased region" description="Basic and acidic residues" evidence="4">
    <location>
        <begin position="296"/>
        <end position="312"/>
    </location>
</feature>
<dbReference type="GO" id="GO:0042734">
    <property type="term" value="C:presynaptic membrane"/>
    <property type="evidence" value="ECO:0007669"/>
    <property type="project" value="TreeGrafter"/>
</dbReference>
<dbReference type="GO" id="GO:0006886">
    <property type="term" value="P:intracellular protein transport"/>
    <property type="evidence" value="ECO:0007669"/>
    <property type="project" value="InterPro"/>
</dbReference>
<organism evidence="7 8">
    <name type="scientific">Fasciolopsis buskii</name>
    <dbReference type="NCBI Taxonomy" id="27845"/>
    <lineage>
        <taxon>Eukaryota</taxon>
        <taxon>Metazoa</taxon>
        <taxon>Spiralia</taxon>
        <taxon>Lophotrochozoa</taxon>
        <taxon>Platyhelminthes</taxon>
        <taxon>Trematoda</taxon>
        <taxon>Digenea</taxon>
        <taxon>Plagiorchiida</taxon>
        <taxon>Echinostomata</taxon>
        <taxon>Echinostomatoidea</taxon>
        <taxon>Fasciolidae</taxon>
        <taxon>Fasciolopsis</taxon>
    </lineage>
</organism>
<comment type="subcellular location">
    <subcellularLocation>
        <location evidence="2">Synapse</location>
    </subcellularLocation>
</comment>
<feature type="domain" description="RabBD" evidence="6">
    <location>
        <begin position="84"/>
        <end position="141"/>
    </location>
</feature>
<dbReference type="GO" id="GO:0042391">
    <property type="term" value="P:regulation of membrane potential"/>
    <property type="evidence" value="ECO:0007669"/>
    <property type="project" value="TreeGrafter"/>
</dbReference>
<name>A0A8E0S1E4_9TREM</name>
<evidence type="ECO:0000259" key="5">
    <source>
        <dbReference type="PROSITE" id="PS50106"/>
    </source>
</evidence>
<feature type="region of interest" description="Disordered" evidence="4">
    <location>
        <begin position="214"/>
        <end position="321"/>
    </location>
</feature>
<feature type="compositionally biased region" description="Basic and acidic residues" evidence="4">
    <location>
        <begin position="2499"/>
        <end position="2518"/>
    </location>
</feature>
<evidence type="ECO:0000256" key="2">
    <source>
        <dbReference type="ARBA" id="ARBA00034103"/>
    </source>
</evidence>
<feature type="compositionally biased region" description="Basic and acidic residues" evidence="4">
    <location>
        <begin position="225"/>
        <end position="242"/>
    </location>
</feature>
<dbReference type="SUPFAM" id="SSF49562">
    <property type="entry name" value="C2 domain (Calcium/lipid-binding domain, CaLB)"/>
    <property type="match status" value="1"/>
</dbReference>
<evidence type="ECO:0000256" key="4">
    <source>
        <dbReference type="SAM" id="MobiDB-lite"/>
    </source>
</evidence>
<feature type="region of interest" description="Disordered" evidence="4">
    <location>
        <begin position="912"/>
        <end position="953"/>
    </location>
</feature>
<dbReference type="InterPro" id="IPR010911">
    <property type="entry name" value="Rab_BD"/>
</dbReference>
<dbReference type="OrthoDB" id="6279650at2759"/>
<dbReference type="Pfam" id="PF02318">
    <property type="entry name" value="FYVE_2"/>
    <property type="match status" value="1"/>
</dbReference>
<keyword evidence="8" id="KW-1185">Reference proteome</keyword>
<feature type="compositionally biased region" description="Polar residues" evidence="4">
    <location>
        <begin position="243"/>
        <end position="254"/>
    </location>
</feature>
<dbReference type="InterPro" id="IPR041282">
    <property type="entry name" value="FYVE_2"/>
</dbReference>
<keyword evidence="3" id="KW-0175">Coiled coil</keyword>
<feature type="compositionally biased region" description="Basic and acidic residues" evidence="4">
    <location>
        <begin position="263"/>
        <end position="277"/>
    </location>
</feature>
<dbReference type="InterPro" id="IPR035892">
    <property type="entry name" value="C2_domain_sf"/>
</dbReference>
<dbReference type="InterPro" id="IPR000008">
    <property type="entry name" value="C2_dom"/>
</dbReference>
<protein>
    <submittedName>
        <fullName evidence="7">Protein piccolo</fullName>
    </submittedName>
</protein>
<dbReference type="Gene3D" id="2.30.42.10">
    <property type="match status" value="1"/>
</dbReference>
<reference evidence="7" key="1">
    <citation type="submission" date="2019-05" db="EMBL/GenBank/DDBJ databases">
        <title>Annotation for the trematode Fasciolopsis buski.</title>
        <authorList>
            <person name="Choi Y.-J."/>
        </authorList>
    </citation>
    <scope>NUCLEOTIDE SEQUENCE</scope>
    <source>
        <strain evidence="7">HT</strain>
        <tissue evidence="7">Whole worm</tissue>
    </source>
</reference>
<feature type="compositionally biased region" description="Low complexity" evidence="4">
    <location>
        <begin position="2427"/>
        <end position="2450"/>
    </location>
</feature>
<feature type="coiled-coil region" evidence="3">
    <location>
        <begin position="2166"/>
        <end position="2193"/>
    </location>
</feature>
<sequence length="2584" mass="287602">MGNEASQQTESSYSAQMVGTAQPWTALSLYSQTSPTEATVTRNSTAESPINITGIRQTMSKTSPGERSATGGNMVHTKDDAVAKVAEMSLTSEELDHINQVLSRVRQLEQREDARITKLRSELQQTEQEVRRRVSISHQDVTARNLVCVLCGRMQQQLSVTDEFQDPLTWHLCADCENDVCEKCGSVFGRTNDDKKPIARTSSFTQYEEWRDRIENDTQSDTSSVEDRQPSARLTEVRRHSDMSSAAVNQSAKSTHSHRRRMLSRDRSVHDQNKETETEATEAAVSPVEQPSFNVEEEKAQQSDERNIRDLPTDTPYKATSTANFIPTDLKQSEEKTVPEGISVSKMCDDIQKEEMIQQKIQPEEASYSKEIFSIQKLQDETLDDVSGLSDSEPTIHPETEEVKNLLLREQITLPHDRSRVATNVSVGNIWSVRIEDNSEQLMYDNCRNMHSRAMLEAYESFNSTFEEDPLYAERIEFESYCDRLSVTEQKGSARDKWFGSQDIELKSDPVVQDSFFAADTIRRMHSNQSWITTSENVLPWSDETVPPDGEEMEDMRAAGLAPNKRRIVLEDPGQITTIGTQSWDTLNWNEYALKENNYKLDTTDYNARRSSCPQIIDHQQENRSGDAAETEMRIHQAESSLFGTQYENEFLLTDTLQSSNYDLDEKHPTSAFDMEESSPVEIHQATPVSTTGFEMKNQSLYLERNQQPTEDNNVSKTYPVFSSYADMNTHERLISDNTGPPGSSVDKFGEDGSESCLEGNKGVLSQEDSSQHQDDENLSILRRCPNFENISGLSEQVQTHLDQDFSIRGGNDRFYPDLDSTVEEQEEIYNQPDDEPTRVWYRDHPVQTTVDQKMLTTLQQEDEIWASLFSPSDSLVESAKEVAAQLDLMTLAEEEASEALNYHSWDRSTSFGAEDFPQEKKIERPRHFSPKREVSGSKKTSLTTSPDEVRRNQNITEELLSASHLDSSVTPKTEFEQVDLGSVNTIASDGNDEQRPLMQPEAILPPHQSQPSSITLFDQDKNLATRIFDSNHPVTSRPSLMATKFLQSWESSTVQHMFDKIEVEYTQNGRIASPSLTPAKYNSDSSIGSSCTTAPVCTAPGEEVCPQFVNANTMRETSVGQTDQPVDREADGTEVAEGHVIGKEYTKVGEDSETRAAVDSCLAVSFFTQPFAAEEQTYQGRLPIRSASTVNAKSLTPTNSASPNRTRTQINAQCVSPTTVAVSVTNCGADNEPTPSCLPVELSKLESKLEQIFVSNVEPKESLRSSELHSPSFDQGDKNFGSINKSSTSLPSTSYSVVHPHEEPNARRFVAVPDDVVCCEQPPINDVLSSPLPVSSAITPQRHAALIRLSVQRDRGLGLARRTLTASHPESPDTSDSFLSLLEINPEGEGLPEISPPEPSSYIPSVVCCAAWSYCSHARLLSTSSHKTLVDQVITTEPVIIPAQHDSNYQSAADSIPPLSLTPEPDLCNLRSDRIACNFRRRVLEEIHEDKILVSTQPSSLLEQASVVNDTLMSSSSSSRASHMLSRRRPRSTSYTYGYSRTGFDDAYGPNVDLAHESYLEYCPDRTKQRSLNDVIPLNDYDYYGKESNLTSTNLNTLPSRTYPYDIDDTLSLDLRSGTTTEKTFNEAGNRYAKFRPGEDSKRMVYPEPYTASQTLDRHRSLPSEDYEYFKEFAKAPRNTGIIRMGKHGIASRSIQRVPPRRGYQQRPYKAAGDEKRWKFRNPNYGSGIRDSTENSGSNLSDDADYIEGRSQHSLPLTYATTRRMLDLNTPGSRNSFGGSHTDNYFTLHRPSSLISARFSSQHLGGNKSLSRSTDHLNYRRASGFWGVDTSMKALRARLAAAHSESHLDRSEDYLNDSAILDRARQKYGSLDRRLESDHLITQQLRRQVEKQHRQLLRSLMDDKPSNMLWSPDFPLLCPSSSTPFSASSIPIIPNLLSENPVSPILGNIDNGPGTLISTTGAPPIFSTATSRQGMGTVYGWPITVPVSLPEAVPSAFATEFTSPVAQPSPTFLNVSGIQWPTDAQHHSSEVRTNEMQNAMMTSGLPTAQPPSTTTLLELLGNTELLQSVASDPTISSQLASLGIDLSVPQANQVTLAAVAGAVAATAIAQSGVFENSEVNGPSTVWPNLHSINGADQIDAAINDVIPVNQEQFIAENYSNTLPPYMVSDNDNQNLENLLQQLQNALATGVEQDQLAPYSDHNDQTAPEKETIDRRDTISSQNVYTNERLTTDRLIEDNFKSGATRTGPSEAVDSWLMPNSDNAEVNTSVNNGIGMRIVGGHIRSDGKLGAFVEEIYPRGPADQLHGEIREGDEILEWNSISLVEKSFEEVQSIIGQVSEETELLVRARNDNSSEWEGGQPWEVSRTPVDNHATRTPKRVDALCHHHAAQQALMGMQSHSMCPHMQQHYLSMSPSELHQSPVPPAQSSSRTRSSPTGSDSNSSNARKSSAGQGLWVGGEEKNTKDSSSVHSRTTAQCSPHTSRATAESHDLDDFDPDDSGQHDRQRRSSDHYKRERSGSYKARSSRSEEVIEDFGEIELILTFDDYDQSLTVHVSRARDLPSMDLNGLADPFVKIRLHPDPTEE</sequence>
<dbReference type="InterPro" id="IPR001478">
    <property type="entry name" value="PDZ"/>
</dbReference>
<dbReference type="InterPro" id="IPR036034">
    <property type="entry name" value="PDZ_sf"/>
</dbReference>
<dbReference type="PANTHER" id="PTHR12157:SF24">
    <property type="entry name" value="FIFE, ISOFORM D"/>
    <property type="match status" value="1"/>
</dbReference>
<dbReference type="GO" id="GO:0048791">
    <property type="term" value="P:calcium ion-regulated exocytosis of neurotransmitter"/>
    <property type="evidence" value="ECO:0007669"/>
    <property type="project" value="TreeGrafter"/>
</dbReference>
<dbReference type="GO" id="GO:0048167">
    <property type="term" value="P:regulation of synaptic plasticity"/>
    <property type="evidence" value="ECO:0007669"/>
    <property type="project" value="TreeGrafter"/>
</dbReference>
<feature type="domain" description="PDZ" evidence="5">
    <location>
        <begin position="2263"/>
        <end position="2350"/>
    </location>
</feature>
<feature type="compositionally biased region" description="Low complexity" evidence="4">
    <location>
        <begin position="1283"/>
        <end position="1297"/>
    </location>
</feature>
<dbReference type="Gene3D" id="3.30.40.10">
    <property type="entry name" value="Zinc/RING finger domain, C3HC4 (zinc finger)"/>
    <property type="match status" value="1"/>
</dbReference>
<feature type="region of interest" description="Disordered" evidence="4">
    <location>
        <begin position="1721"/>
        <end position="1743"/>
    </location>
</feature>
<feature type="region of interest" description="Disordered" evidence="4">
    <location>
        <begin position="2413"/>
        <end position="2527"/>
    </location>
</feature>
<dbReference type="EMBL" id="LUCM01004567">
    <property type="protein sequence ID" value="KAA0194169.1"/>
    <property type="molecule type" value="Genomic_DNA"/>
</dbReference>
<dbReference type="GO" id="GO:0031267">
    <property type="term" value="F:small GTPase binding"/>
    <property type="evidence" value="ECO:0007669"/>
    <property type="project" value="InterPro"/>
</dbReference>
<evidence type="ECO:0000259" key="6">
    <source>
        <dbReference type="PROSITE" id="PS50916"/>
    </source>
</evidence>
<proteinExistence type="predicted"/>
<dbReference type="PROSITE" id="PS50916">
    <property type="entry name" value="RABBD"/>
    <property type="match status" value="1"/>
</dbReference>
<feature type="compositionally biased region" description="Polar residues" evidence="4">
    <location>
        <begin position="938"/>
        <end position="953"/>
    </location>
</feature>
<feature type="region of interest" description="Disordered" evidence="4">
    <location>
        <begin position="2351"/>
        <end position="2372"/>
    </location>
</feature>
<dbReference type="GO" id="GO:0044325">
    <property type="term" value="F:transmembrane transporter binding"/>
    <property type="evidence" value="ECO:0007669"/>
    <property type="project" value="TreeGrafter"/>
</dbReference>
<accession>A0A8E0S1E4</accession>
<dbReference type="SUPFAM" id="SSF50156">
    <property type="entry name" value="PDZ domain-like"/>
    <property type="match status" value="1"/>
</dbReference>
<evidence type="ECO:0000256" key="1">
    <source>
        <dbReference type="ARBA" id="ARBA00023018"/>
    </source>
</evidence>
<feature type="region of interest" description="Disordered" evidence="4">
    <location>
        <begin position="1261"/>
        <end position="1299"/>
    </location>
</feature>
<evidence type="ECO:0000313" key="7">
    <source>
        <dbReference type="EMBL" id="KAA0194169.1"/>
    </source>
</evidence>
<feature type="compositionally biased region" description="Polar residues" evidence="4">
    <location>
        <begin position="2465"/>
        <end position="2485"/>
    </location>
</feature>
<dbReference type="Proteomes" id="UP000728185">
    <property type="component" value="Unassembled WGS sequence"/>
</dbReference>
<gene>
    <name evidence="7" type="ORF">FBUS_01639</name>
</gene>
<comment type="caution">
    <text evidence="7">The sequence shown here is derived from an EMBL/GenBank/DDBJ whole genome shotgun (WGS) entry which is preliminary data.</text>
</comment>
<evidence type="ECO:0000256" key="3">
    <source>
        <dbReference type="SAM" id="Coils"/>
    </source>
</evidence>
<dbReference type="InterPro" id="IPR013083">
    <property type="entry name" value="Znf_RING/FYVE/PHD"/>
</dbReference>
<dbReference type="SMART" id="SM00228">
    <property type="entry name" value="PDZ"/>
    <property type="match status" value="1"/>
</dbReference>
<dbReference type="SUPFAM" id="SSF57903">
    <property type="entry name" value="FYVE/PHD zinc finger"/>
    <property type="match status" value="1"/>
</dbReference>
<dbReference type="PROSITE" id="PS50106">
    <property type="entry name" value="PDZ"/>
    <property type="match status" value="1"/>
</dbReference>
<dbReference type="Pfam" id="PF00168">
    <property type="entry name" value="C2"/>
    <property type="match status" value="1"/>
</dbReference>
<dbReference type="Gene3D" id="2.60.40.150">
    <property type="entry name" value="C2 domain"/>
    <property type="match status" value="1"/>
</dbReference>
<dbReference type="GO" id="GO:0048788">
    <property type="term" value="C:cytoskeleton of presynaptic active zone"/>
    <property type="evidence" value="ECO:0007669"/>
    <property type="project" value="TreeGrafter"/>
</dbReference>
<dbReference type="GO" id="GO:0050806">
    <property type="term" value="P:positive regulation of synaptic transmission"/>
    <property type="evidence" value="ECO:0007669"/>
    <property type="project" value="TreeGrafter"/>
</dbReference>